<dbReference type="Proteomes" id="UP000054075">
    <property type="component" value="Unassembled WGS sequence"/>
</dbReference>
<keyword evidence="13 23" id="KW-0067">ATP-binding</keyword>
<dbReference type="Gene3D" id="3.90.190.20">
    <property type="entry name" value="Mur ligase, C-terminal domain"/>
    <property type="match status" value="1"/>
</dbReference>
<evidence type="ECO:0000256" key="20">
    <source>
        <dbReference type="ARBA" id="ARBA00047808"/>
    </source>
</evidence>
<evidence type="ECO:0000256" key="3">
    <source>
        <dbReference type="ARBA" id="ARBA00004799"/>
    </source>
</evidence>
<evidence type="ECO:0000256" key="21">
    <source>
        <dbReference type="ARBA" id="ARBA00049035"/>
    </source>
</evidence>
<evidence type="ECO:0000256" key="8">
    <source>
        <dbReference type="ARBA" id="ARBA00013025"/>
    </source>
</evidence>
<comment type="catalytic activity">
    <reaction evidence="20">
        <text>10-formyltetrahydrofolyl-(gamma-L-Glu)(n) + L-glutamate + ATP = 10-formyltetrahydrofolyl-(gamma-L-Glu)(n+1) + ADP + phosphate + H(+)</text>
        <dbReference type="Rhea" id="RHEA:51904"/>
        <dbReference type="Rhea" id="RHEA-COMP:13088"/>
        <dbReference type="Rhea" id="RHEA-COMP:14300"/>
        <dbReference type="ChEBI" id="CHEBI:15378"/>
        <dbReference type="ChEBI" id="CHEBI:29985"/>
        <dbReference type="ChEBI" id="CHEBI:30616"/>
        <dbReference type="ChEBI" id="CHEBI:43474"/>
        <dbReference type="ChEBI" id="CHEBI:134413"/>
        <dbReference type="ChEBI" id="CHEBI:456216"/>
        <dbReference type="EC" id="6.3.2.17"/>
    </reaction>
</comment>
<comment type="pathway">
    <text evidence="4">Cofactor biosynthesis; tetrahydrofolylpolyglutamate biosynthesis.</text>
</comment>
<protein>
    <recommendedName>
        <fullName evidence="9">Dihydrofolate synthase/folylpolyglutamate synthase</fullName>
        <ecNumber evidence="7">6.3.2.12</ecNumber>
        <ecNumber evidence="8">6.3.2.17</ecNumber>
    </recommendedName>
    <alternativeName>
        <fullName evidence="18">Folylpoly-gamma-glutamate synthetase-dihydrofolate synthetase</fullName>
    </alternativeName>
    <alternativeName>
        <fullName evidence="16">Folylpolyglutamate synthetase</fullName>
    </alternativeName>
    <alternativeName>
        <fullName evidence="17">Tetrahydrofolylpolyglutamate synthase</fullName>
    </alternativeName>
</protein>
<comment type="subunit">
    <text evidence="6">Monomer.</text>
</comment>
<comment type="similarity">
    <text evidence="5 23">Belongs to the folylpolyglutamate synthase family.</text>
</comment>
<keyword evidence="10 23" id="KW-0436">Ligase</keyword>
<keyword evidence="26" id="KW-1185">Reference proteome</keyword>
<comment type="catalytic activity">
    <reaction evidence="19">
        <text>(6S)-5,6,7,8-tetrahydrofolyl-(gamma-L-Glu)(n) + L-glutamate + ATP = (6S)-5,6,7,8-tetrahydrofolyl-(gamma-L-Glu)(n+1) + ADP + phosphate + H(+)</text>
        <dbReference type="Rhea" id="RHEA:10580"/>
        <dbReference type="Rhea" id="RHEA-COMP:14738"/>
        <dbReference type="Rhea" id="RHEA-COMP:14740"/>
        <dbReference type="ChEBI" id="CHEBI:15378"/>
        <dbReference type="ChEBI" id="CHEBI:29985"/>
        <dbReference type="ChEBI" id="CHEBI:30616"/>
        <dbReference type="ChEBI" id="CHEBI:43474"/>
        <dbReference type="ChEBI" id="CHEBI:141005"/>
        <dbReference type="ChEBI" id="CHEBI:456216"/>
        <dbReference type="EC" id="6.3.2.17"/>
    </reaction>
</comment>
<evidence type="ECO:0000256" key="6">
    <source>
        <dbReference type="ARBA" id="ARBA00011245"/>
    </source>
</evidence>
<dbReference type="GO" id="GO:0004326">
    <property type="term" value="F:tetrahydrofolylpolyglutamate synthase activity"/>
    <property type="evidence" value="ECO:0007669"/>
    <property type="project" value="UniProtKB-EC"/>
</dbReference>
<evidence type="ECO:0000313" key="25">
    <source>
        <dbReference type="EMBL" id="EDP46817.1"/>
    </source>
</evidence>
<reference evidence="25" key="1">
    <citation type="submission" date="2006-04" db="EMBL/GenBank/DDBJ databases">
        <authorList>
            <person name="Seshadri R."/>
            <person name="Federici B.A."/>
        </authorList>
    </citation>
    <scope>NUCLEOTIDE SEQUENCE [LARGE SCALE GENOMIC DNA]</scope>
</reference>
<dbReference type="GO" id="GO:0008841">
    <property type="term" value="F:dihydrofolate synthase activity"/>
    <property type="evidence" value="ECO:0007669"/>
    <property type="project" value="UniProtKB-EC"/>
</dbReference>
<dbReference type="PIRSF" id="PIRSF001563">
    <property type="entry name" value="Folylpolyglu_synth"/>
    <property type="match status" value="1"/>
</dbReference>
<evidence type="ECO:0000256" key="22">
    <source>
        <dbReference type="ARBA" id="ARBA00049161"/>
    </source>
</evidence>
<accession>A8PMD7</accession>
<dbReference type="EMBL" id="AAQJ02000001">
    <property type="protein sequence ID" value="EDP46817.1"/>
    <property type="molecule type" value="Genomic_DNA"/>
</dbReference>
<dbReference type="NCBIfam" id="NF008101">
    <property type="entry name" value="PRK10846.1"/>
    <property type="match status" value="1"/>
</dbReference>
<evidence type="ECO:0000256" key="1">
    <source>
        <dbReference type="ARBA" id="ARBA00001946"/>
    </source>
</evidence>
<keyword evidence="15" id="KW-0289">Folate biosynthesis</keyword>
<comment type="function">
    <text evidence="2">Functions in two distinct reactions of the de novo folate biosynthetic pathway. Catalyzes the addition of a glutamate residue to dihydropteroate (7,8-dihydropteroate or H2Pte) to form dihydrofolate (7,8-dihydrofolate monoglutamate or H2Pte-Glu). Also catalyzes successive additions of L-glutamate to tetrahydrofolate or 10-formyltetrahydrofolate or 5,10-methylenetetrahydrofolate, leading to folylpolyglutamate derivatives.</text>
</comment>
<dbReference type="InterPro" id="IPR036615">
    <property type="entry name" value="Mur_ligase_C_dom_sf"/>
</dbReference>
<dbReference type="EC" id="6.3.2.17" evidence="8"/>
<evidence type="ECO:0000256" key="19">
    <source>
        <dbReference type="ARBA" id="ARBA00047493"/>
    </source>
</evidence>
<dbReference type="SUPFAM" id="SSF53244">
    <property type="entry name" value="MurD-like peptide ligases, peptide-binding domain"/>
    <property type="match status" value="1"/>
</dbReference>
<comment type="cofactor">
    <cofactor evidence="1">
        <name>Mg(2+)</name>
        <dbReference type="ChEBI" id="CHEBI:18420"/>
    </cofactor>
</comment>
<dbReference type="FunFam" id="3.40.1190.10:FF:000004">
    <property type="entry name" value="Dihydrofolate synthase/folylpolyglutamate synthase"/>
    <property type="match status" value="1"/>
</dbReference>
<dbReference type="GO" id="GO:0046656">
    <property type="term" value="P:folic acid biosynthetic process"/>
    <property type="evidence" value="ECO:0007669"/>
    <property type="project" value="UniProtKB-KW"/>
</dbReference>
<gene>
    <name evidence="25" type="ORF">RICGR_0698</name>
</gene>
<evidence type="ECO:0000256" key="9">
    <source>
        <dbReference type="ARBA" id="ARBA00019357"/>
    </source>
</evidence>
<evidence type="ECO:0000256" key="23">
    <source>
        <dbReference type="PIRNR" id="PIRNR001563"/>
    </source>
</evidence>
<dbReference type="InterPro" id="IPR036565">
    <property type="entry name" value="Mur-like_cat_sf"/>
</dbReference>
<evidence type="ECO:0000256" key="18">
    <source>
        <dbReference type="ARBA" id="ARBA00032510"/>
    </source>
</evidence>
<evidence type="ECO:0000256" key="14">
    <source>
        <dbReference type="ARBA" id="ARBA00022842"/>
    </source>
</evidence>
<evidence type="ECO:0000256" key="10">
    <source>
        <dbReference type="ARBA" id="ARBA00022598"/>
    </source>
</evidence>
<evidence type="ECO:0000256" key="11">
    <source>
        <dbReference type="ARBA" id="ARBA00022723"/>
    </source>
</evidence>
<dbReference type="Gene3D" id="3.40.1190.10">
    <property type="entry name" value="Mur-like, catalytic domain"/>
    <property type="match status" value="1"/>
</dbReference>
<evidence type="ECO:0000256" key="5">
    <source>
        <dbReference type="ARBA" id="ARBA00008276"/>
    </source>
</evidence>
<keyword evidence="14" id="KW-0460">Magnesium</keyword>
<dbReference type="InterPro" id="IPR001645">
    <property type="entry name" value="Folylpolyglutamate_synth"/>
</dbReference>
<evidence type="ECO:0000256" key="2">
    <source>
        <dbReference type="ARBA" id="ARBA00002714"/>
    </source>
</evidence>
<name>A8PMD7_9COXI</name>
<dbReference type="STRING" id="59196.RICGR_0698"/>
<evidence type="ECO:0000256" key="7">
    <source>
        <dbReference type="ARBA" id="ARBA00013023"/>
    </source>
</evidence>
<reference evidence="25" key="2">
    <citation type="submission" date="2007-10" db="EMBL/GenBank/DDBJ databases">
        <authorList>
            <person name="Myers G.S."/>
        </authorList>
    </citation>
    <scope>NUCLEOTIDE SEQUENCE [LARGE SCALE GENOMIC DNA]</scope>
</reference>
<comment type="caution">
    <text evidence="25">The sequence shown here is derived from an EMBL/GenBank/DDBJ whole genome shotgun (WGS) entry which is preliminary data.</text>
</comment>
<evidence type="ECO:0000256" key="4">
    <source>
        <dbReference type="ARBA" id="ARBA00005150"/>
    </source>
</evidence>
<evidence type="ECO:0000313" key="26">
    <source>
        <dbReference type="Proteomes" id="UP000054075"/>
    </source>
</evidence>
<dbReference type="PANTHER" id="PTHR11136">
    <property type="entry name" value="FOLYLPOLYGLUTAMATE SYNTHASE-RELATED"/>
    <property type="match status" value="1"/>
</dbReference>
<keyword evidence="11" id="KW-0479">Metal-binding</keyword>
<sequence>MTITDNIVGLDSRQLSDWLSYIETLHPHRMEFGLERISHVAENLNLLHFDCPIVTVAGTNGKGSNVGLLAAILSVAGYRVGTYTSPHLRHYHERIRVGSQCISDQDLCHAFFQVEKKRLGTSLTYFEYGTLAALYYFKQVPLDLIILEVGLGGRLDAVNCVDADLSIISTIAIDHTQWLGKTREKIGLEKAAIMRAYRPCVCGDFSPPTSVLNTAKSLNSPLYRLGVEFDYKMQHSSWSWQSRKRSLHHLPLPTIDLQNAATVLQAVELLSERFTIASFAIQEGLKRVFVPGRFHIIEKNARQIIVDVAHNPAGGVCLSKRLANTPCLGETYALAGMMADKDITNTFRPLSNHVDYWYLCDLTEHRGAKATQLKQSLLDLKVKQSILEFSSPEFAFQRAFSQLRKNDRLLIFGSFHTAAAIYHYLERESL</sequence>
<comment type="catalytic activity">
    <reaction evidence="22">
        <text>7,8-dihydropteroate + L-glutamate + ATP = 7,8-dihydrofolate + ADP + phosphate + H(+)</text>
        <dbReference type="Rhea" id="RHEA:23584"/>
        <dbReference type="ChEBI" id="CHEBI:15378"/>
        <dbReference type="ChEBI" id="CHEBI:17839"/>
        <dbReference type="ChEBI" id="CHEBI:29985"/>
        <dbReference type="ChEBI" id="CHEBI:30616"/>
        <dbReference type="ChEBI" id="CHEBI:43474"/>
        <dbReference type="ChEBI" id="CHEBI:57451"/>
        <dbReference type="ChEBI" id="CHEBI:456216"/>
        <dbReference type="EC" id="6.3.2.12"/>
    </reaction>
</comment>
<dbReference type="GO" id="GO:0046872">
    <property type="term" value="F:metal ion binding"/>
    <property type="evidence" value="ECO:0007669"/>
    <property type="project" value="UniProtKB-KW"/>
</dbReference>
<evidence type="ECO:0000256" key="13">
    <source>
        <dbReference type="ARBA" id="ARBA00022840"/>
    </source>
</evidence>
<evidence type="ECO:0000259" key="24">
    <source>
        <dbReference type="Pfam" id="PF02875"/>
    </source>
</evidence>
<organism evidence="25 26">
    <name type="scientific">Rickettsiella grylli</name>
    <dbReference type="NCBI Taxonomy" id="59196"/>
    <lineage>
        <taxon>Bacteria</taxon>
        <taxon>Pseudomonadati</taxon>
        <taxon>Pseudomonadota</taxon>
        <taxon>Gammaproteobacteria</taxon>
        <taxon>Legionellales</taxon>
        <taxon>Coxiellaceae</taxon>
        <taxon>Rickettsiella</taxon>
    </lineage>
</organism>
<dbReference type="OrthoDB" id="9809356at2"/>
<dbReference type="PANTHER" id="PTHR11136:SF0">
    <property type="entry name" value="DIHYDROFOLATE SYNTHETASE-RELATED"/>
    <property type="match status" value="1"/>
</dbReference>
<comment type="catalytic activity">
    <reaction evidence="21">
        <text>(6R)-5,10-methylenetetrahydrofolyl-(gamma-L-Glu)(n) + L-glutamate + ATP = (6R)-5,10-methylenetetrahydrofolyl-(gamma-L-Glu)(n+1) + ADP + phosphate + H(+)</text>
        <dbReference type="Rhea" id="RHEA:51912"/>
        <dbReference type="Rhea" id="RHEA-COMP:13257"/>
        <dbReference type="Rhea" id="RHEA-COMP:13258"/>
        <dbReference type="ChEBI" id="CHEBI:15378"/>
        <dbReference type="ChEBI" id="CHEBI:29985"/>
        <dbReference type="ChEBI" id="CHEBI:30616"/>
        <dbReference type="ChEBI" id="CHEBI:43474"/>
        <dbReference type="ChEBI" id="CHEBI:136572"/>
        <dbReference type="ChEBI" id="CHEBI:456216"/>
        <dbReference type="EC" id="6.3.2.17"/>
    </reaction>
</comment>
<evidence type="ECO:0000256" key="12">
    <source>
        <dbReference type="ARBA" id="ARBA00022741"/>
    </source>
</evidence>
<dbReference type="eggNOG" id="COG0285">
    <property type="taxonomic scope" value="Bacteria"/>
</dbReference>
<evidence type="ECO:0000256" key="15">
    <source>
        <dbReference type="ARBA" id="ARBA00022909"/>
    </source>
</evidence>
<feature type="domain" description="Mur ligase C-terminal" evidence="24">
    <location>
        <begin position="292"/>
        <end position="415"/>
    </location>
</feature>
<dbReference type="SUPFAM" id="SSF53623">
    <property type="entry name" value="MurD-like peptide ligases, catalytic domain"/>
    <property type="match status" value="1"/>
</dbReference>
<dbReference type="AlphaFoldDB" id="A8PMD7"/>
<dbReference type="Pfam" id="PF02875">
    <property type="entry name" value="Mur_ligase_C"/>
    <property type="match status" value="1"/>
</dbReference>
<evidence type="ECO:0000256" key="16">
    <source>
        <dbReference type="ARBA" id="ARBA00030048"/>
    </source>
</evidence>
<keyword evidence="12 23" id="KW-0547">Nucleotide-binding</keyword>
<dbReference type="GO" id="GO:0005524">
    <property type="term" value="F:ATP binding"/>
    <property type="evidence" value="ECO:0007669"/>
    <property type="project" value="UniProtKB-KW"/>
</dbReference>
<dbReference type="NCBIfam" id="TIGR01499">
    <property type="entry name" value="folC"/>
    <property type="match status" value="1"/>
</dbReference>
<dbReference type="EC" id="6.3.2.12" evidence="7"/>
<proteinExistence type="inferred from homology"/>
<dbReference type="GO" id="GO:0005737">
    <property type="term" value="C:cytoplasm"/>
    <property type="evidence" value="ECO:0007669"/>
    <property type="project" value="TreeGrafter"/>
</dbReference>
<evidence type="ECO:0000256" key="17">
    <source>
        <dbReference type="ARBA" id="ARBA00030592"/>
    </source>
</evidence>
<dbReference type="RefSeq" id="WP_006035784.1">
    <property type="nucleotide sequence ID" value="NZ_AAQJ02000001.1"/>
</dbReference>
<dbReference type="InterPro" id="IPR004101">
    <property type="entry name" value="Mur_ligase_C"/>
</dbReference>
<comment type="pathway">
    <text evidence="3">Cofactor biosynthesis; tetrahydrofolate biosynthesis; 7,8-dihydrofolate from 2-amino-4-hydroxy-6-hydroxymethyl-7,8-dihydropteridine diphosphate and 4-aminobenzoate: step 2/2.</text>
</comment>